<proteinExistence type="predicted"/>
<evidence type="ECO:0000256" key="1">
    <source>
        <dbReference type="SAM" id="MobiDB-lite"/>
    </source>
</evidence>
<evidence type="ECO:0000313" key="3">
    <source>
        <dbReference type="Proteomes" id="UP000187203"/>
    </source>
</evidence>
<dbReference type="AlphaFoldDB" id="A0A1R3JKG0"/>
<organism evidence="2 3">
    <name type="scientific">Corchorus olitorius</name>
    <dbReference type="NCBI Taxonomy" id="93759"/>
    <lineage>
        <taxon>Eukaryota</taxon>
        <taxon>Viridiplantae</taxon>
        <taxon>Streptophyta</taxon>
        <taxon>Embryophyta</taxon>
        <taxon>Tracheophyta</taxon>
        <taxon>Spermatophyta</taxon>
        <taxon>Magnoliopsida</taxon>
        <taxon>eudicotyledons</taxon>
        <taxon>Gunneridae</taxon>
        <taxon>Pentapetalae</taxon>
        <taxon>rosids</taxon>
        <taxon>malvids</taxon>
        <taxon>Malvales</taxon>
        <taxon>Malvaceae</taxon>
        <taxon>Grewioideae</taxon>
        <taxon>Apeibeae</taxon>
        <taxon>Corchorus</taxon>
    </lineage>
</organism>
<gene>
    <name evidence="2" type="ORF">COLO4_16010</name>
</gene>
<feature type="compositionally biased region" description="Basic and acidic residues" evidence="1">
    <location>
        <begin position="27"/>
        <end position="36"/>
    </location>
</feature>
<feature type="compositionally biased region" description="Polar residues" evidence="1">
    <location>
        <begin position="11"/>
        <end position="21"/>
    </location>
</feature>
<feature type="compositionally biased region" description="Basic residues" evidence="1">
    <location>
        <begin position="1"/>
        <end position="10"/>
    </location>
</feature>
<protein>
    <submittedName>
        <fullName evidence="2">Uncharacterized protein</fullName>
    </submittedName>
</protein>
<dbReference type="EMBL" id="AWUE01015854">
    <property type="protein sequence ID" value="OMO95290.1"/>
    <property type="molecule type" value="Genomic_DNA"/>
</dbReference>
<keyword evidence="3" id="KW-1185">Reference proteome</keyword>
<name>A0A1R3JKG0_9ROSI</name>
<comment type="caution">
    <text evidence="2">The sequence shown here is derived from an EMBL/GenBank/DDBJ whole genome shotgun (WGS) entry which is preliminary data.</text>
</comment>
<accession>A0A1R3JKG0</accession>
<feature type="region of interest" description="Disordered" evidence="1">
    <location>
        <begin position="1"/>
        <end position="36"/>
    </location>
</feature>
<dbReference type="Proteomes" id="UP000187203">
    <property type="component" value="Unassembled WGS sequence"/>
</dbReference>
<evidence type="ECO:0000313" key="2">
    <source>
        <dbReference type="EMBL" id="OMO95290.1"/>
    </source>
</evidence>
<sequence>MAHFKFHSGKSRCTGTFTRFDQSNRPSSRESSNRSHRLLDRISICHV</sequence>
<reference evidence="3" key="1">
    <citation type="submission" date="2013-09" db="EMBL/GenBank/DDBJ databases">
        <title>Corchorus olitorius genome sequencing.</title>
        <authorList>
            <person name="Alam M."/>
            <person name="Haque M.S."/>
            <person name="Islam M.S."/>
            <person name="Emdad E.M."/>
            <person name="Islam M.M."/>
            <person name="Ahmed B."/>
            <person name="Halim A."/>
            <person name="Hossen Q.M.M."/>
            <person name="Hossain M.Z."/>
            <person name="Ahmed R."/>
            <person name="Khan M.M."/>
            <person name="Islam R."/>
            <person name="Rashid M.M."/>
            <person name="Khan S.A."/>
            <person name="Rahman M.S."/>
            <person name="Alam M."/>
            <person name="Yahiya A.S."/>
            <person name="Khan M.S."/>
            <person name="Azam M.S."/>
            <person name="Haque T."/>
            <person name="Lashkar M.Z.H."/>
            <person name="Akhand A.I."/>
            <person name="Morshed G."/>
            <person name="Roy S."/>
            <person name="Uddin K.S."/>
            <person name="Rabeya T."/>
            <person name="Hossain A.S."/>
            <person name="Chowdhury A."/>
            <person name="Snigdha A.R."/>
            <person name="Mortoza M.S."/>
            <person name="Matin S.A."/>
            <person name="Hoque S.M.E."/>
            <person name="Islam M.K."/>
            <person name="Roy D.K."/>
            <person name="Haider R."/>
            <person name="Moosa M.M."/>
            <person name="Elias S.M."/>
            <person name="Hasan A.M."/>
            <person name="Jahan S."/>
            <person name="Shafiuddin M."/>
            <person name="Mahmood N."/>
            <person name="Shommy N.S."/>
        </authorList>
    </citation>
    <scope>NUCLEOTIDE SEQUENCE [LARGE SCALE GENOMIC DNA]</scope>
    <source>
        <strain evidence="3">cv. O-4</strain>
    </source>
</reference>